<dbReference type="AlphaFoldDB" id="A0A0G0VNL5"/>
<organism evidence="2 3">
    <name type="scientific">Candidatus Woesebacteria bacterium GW2011_GWA1_40_43</name>
    <dbReference type="NCBI Taxonomy" id="1618553"/>
    <lineage>
        <taxon>Bacteria</taxon>
        <taxon>Candidatus Woeseibacteriota</taxon>
    </lineage>
</organism>
<accession>A0A0G0VNL5</accession>
<keyword evidence="1" id="KW-1133">Transmembrane helix</keyword>
<feature type="transmembrane region" description="Helical" evidence="1">
    <location>
        <begin position="58"/>
        <end position="80"/>
    </location>
</feature>
<evidence type="ECO:0000313" key="2">
    <source>
        <dbReference type="EMBL" id="KKR64362.1"/>
    </source>
</evidence>
<name>A0A0G0VNL5_9BACT</name>
<dbReference type="InterPro" id="IPR044020">
    <property type="entry name" value="DUF5676"/>
</dbReference>
<dbReference type="EMBL" id="LBZA01000009">
    <property type="protein sequence ID" value="KKR64362.1"/>
    <property type="molecule type" value="Genomic_DNA"/>
</dbReference>
<dbReference type="Pfam" id="PF18926">
    <property type="entry name" value="DUF5676"/>
    <property type="match status" value="1"/>
</dbReference>
<gene>
    <name evidence="2" type="ORF">UU02_C0009G0011</name>
</gene>
<sequence length="85" mass="9500">MKLKESAFANASGLLGAIYFVGCFVVASWLPGLYKSVAESWMHMLDLSGVWKSAPEGFLLGLVSFTVVSWLTGWLFAWLYNRFTK</sequence>
<proteinExistence type="predicted"/>
<reference evidence="2 3" key="1">
    <citation type="journal article" date="2015" name="Nature">
        <title>rRNA introns, odd ribosomes, and small enigmatic genomes across a large radiation of phyla.</title>
        <authorList>
            <person name="Brown C.T."/>
            <person name="Hug L.A."/>
            <person name="Thomas B.C."/>
            <person name="Sharon I."/>
            <person name="Castelle C.J."/>
            <person name="Singh A."/>
            <person name="Wilkins M.J."/>
            <person name="Williams K.H."/>
            <person name="Banfield J.F."/>
        </authorList>
    </citation>
    <scope>NUCLEOTIDE SEQUENCE [LARGE SCALE GENOMIC DNA]</scope>
</reference>
<dbReference type="Proteomes" id="UP000034293">
    <property type="component" value="Unassembled WGS sequence"/>
</dbReference>
<evidence type="ECO:0000256" key="1">
    <source>
        <dbReference type="SAM" id="Phobius"/>
    </source>
</evidence>
<comment type="caution">
    <text evidence="2">The sequence shown here is derived from an EMBL/GenBank/DDBJ whole genome shotgun (WGS) entry which is preliminary data.</text>
</comment>
<keyword evidence="1" id="KW-0472">Membrane</keyword>
<evidence type="ECO:0000313" key="3">
    <source>
        <dbReference type="Proteomes" id="UP000034293"/>
    </source>
</evidence>
<feature type="transmembrane region" description="Helical" evidence="1">
    <location>
        <begin position="7"/>
        <end position="30"/>
    </location>
</feature>
<keyword evidence="1" id="KW-0812">Transmembrane</keyword>
<protein>
    <submittedName>
        <fullName evidence="2">Uncharacterized protein</fullName>
    </submittedName>
</protein>